<evidence type="ECO:0000313" key="3">
    <source>
        <dbReference type="Proteomes" id="UP000509626"/>
    </source>
</evidence>
<gene>
    <name evidence="2" type="ORF">HUG12_02200</name>
</gene>
<dbReference type="GO" id="GO:0005829">
    <property type="term" value="C:cytosol"/>
    <property type="evidence" value="ECO:0007669"/>
    <property type="project" value="TreeGrafter"/>
</dbReference>
<reference evidence="2 3" key="1">
    <citation type="submission" date="2020-06" db="EMBL/GenBank/DDBJ databases">
        <title>NJ-3-1, isolated from saline soil.</title>
        <authorList>
            <person name="Cui H.L."/>
            <person name="Shi X."/>
        </authorList>
    </citation>
    <scope>NUCLEOTIDE SEQUENCE [LARGE SCALE GENOMIC DNA]</scope>
    <source>
        <strain evidence="2 3">NJ-3-1</strain>
    </source>
</reference>
<dbReference type="GO" id="GO:0006935">
    <property type="term" value="P:chemotaxis"/>
    <property type="evidence" value="ECO:0007669"/>
    <property type="project" value="InterPro"/>
</dbReference>
<accession>A0A7D5Q8Z7</accession>
<protein>
    <submittedName>
        <fullName evidence="2">Chemotaxis protein CheW</fullName>
    </submittedName>
</protein>
<dbReference type="Proteomes" id="UP000509626">
    <property type="component" value="Chromosome"/>
</dbReference>
<dbReference type="OrthoDB" id="115049at2157"/>
<dbReference type="Gene3D" id="2.30.30.40">
    <property type="entry name" value="SH3 Domains"/>
    <property type="match status" value="1"/>
</dbReference>
<dbReference type="PANTHER" id="PTHR22617">
    <property type="entry name" value="CHEMOTAXIS SENSOR HISTIDINE KINASE-RELATED"/>
    <property type="match status" value="1"/>
</dbReference>
<dbReference type="InterPro" id="IPR039315">
    <property type="entry name" value="CheW"/>
</dbReference>
<organism evidence="2 3">
    <name type="scientific">Halorarum salinum</name>
    <dbReference type="NCBI Taxonomy" id="2743089"/>
    <lineage>
        <taxon>Archaea</taxon>
        <taxon>Methanobacteriati</taxon>
        <taxon>Methanobacteriota</taxon>
        <taxon>Stenosarchaea group</taxon>
        <taxon>Halobacteria</taxon>
        <taxon>Halobacteriales</taxon>
        <taxon>Haloferacaceae</taxon>
        <taxon>Halorarum</taxon>
    </lineage>
</organism>
<dbReference type="EMBL" id="CP058579">
    <property type="protein sequence ID" value="QLG60618.1"/>
    <property type="molecule type" value="Genomic_DNA"/>
</dbReference>
<sequence length="148" mass="15192">MSESGVATELEVLEFSVGGEEYCIGLEGVEEVVRMDGALTPLPNADRSVLGVMDLRGRTTSVLDPGVAFGAGGSRASAANGDGVEYVVVLSGDDGTGTEATGWLVDEVNRMVSIGEDAVDTSVADGPVRGVLKGEDGFTVWVDPGRVN</sequence>
<evidence type="ECO:0000259" key="1">
    <source>
        <dbReference type="PROSITE" id="PS50851"/>
    </source>
</evidence>
<feature type="domain" description="CheW-like" evidence="1">
    <location>
        <begin position="9"/>
        <end position="148"/>
    </location>
</feature>
<dbReference type="SMART" id="SM00260">
    <property type="entry name" value="CheW"/>
    <property type="match status" value="1"/>
</dbReference>
<keyword evidence="3" id="KW-1185">Reference proteome</keyword>
<dbReference type="PANTHER" id="PTHR22617:SF23">
    <property type="entry name" value="CHEMOTAXIS PROTEIN CHEW"/>
    <property type="match status" value="1"/>
</dbReference>
<dbReference type="RefSeq" id="WP_179267204.1">
    <property type="nucleotide sequence ID" value="NZ_CP058579.1"/>
</dbReference>
<dbReference type="PROSITE" id="PS50851">
    <property type="entry name" value="CHEW"/>
    <property type="match status" value="1"/>
</dbReference>
<dbReference type="InterPro" id="IPR002545">
    <property type="entry name" value="CheW-lke_dom"/>
</dbReference>
<dbReference type="KEGG" id="halu:HUG12_02200"/>
<dbReference type="InterPro" id="IPR036061">
    <property type="entry name" value="CheW-like_dom_sf"/>
</dbReference>
<dbReference type="Pfam" id="PF01584">
    <property type="entry name" value="CheW"/>
    <property type="match status" value="1"/>
</dbReference>
<proteinExistence type="predicted"/>
<dbReference type="AlphaFoldDB" id="A0A7D5Q8Z7"/>
<dbReference type="SUPFAM" id="SSF50341">
    <property type="entry name" value="CheW-like"/>
    <property type="match status" value="1"/>
</dbReference>
<dbReference type="Gene3D" id="2.40.50.180">
    <property type="entry name" value="CheA-289, Domain 4"/>
    <property type="match status" value="1"/>
</dbReference>
<dbReference type="GO" id="GO:0007165">
    <property type="term" value="P:signal transduction"/>
    <property type="evidence" value="ECO:0007669"/>
    <property type="project" value="InterPro"/>
</dbReference>
<name>A0A7D5Q8Z7_9EURY</name>
<evidence type="ECO:0000313" key="2">
    <source>
        <dbReference type="EMBL" id="QLG60618.1"/>
    </source>
</evidence>
<dbReference type="GeneID" id="56036233"/>